<gene>
    <name evidence="7" type="ORF">WMO29_10410</name>
</gene>
<dbReference type="PANTHER" id="PTHR32196">
    <property type="entry name" value="ABC TRANSPORTER PERMEASE PROTEIN YPHD-RELATED-RELATED"/>
    <property type="match status" value="1"/>
</dbReference>
<name>A0ABV1FIL1_9FIRM</name>
<feature type="transmembrane region" description="Helical" evidence="6">
    <location>
        <begin position="86"/>
        <end position="107"/>
    </location>
</feature>
<keyword evidence="4 6" id="KW-1133">Transmembrane helix</keyword>
<keyword evidence="3 6" id="KW-0812">Transmembrane</keyword>
<comment type="subcellular location">
    <subcellularLocation>
        <location evidence="1">Cell membrane</location>
        <topology evidence="1">Multi-pass membrane protein</topology>
    </subcellularLocation>
</comment>
<dbReference type="PANTHER" id="PTHR32196:SF72">
    <property type="entry name" value="RIBOSE IMPORT PERMEASE PROTEIN RBSC"/>
    <property type="match status" value="1"/>
</dbReference>
<comment type="caution">
    <text evidence="7">The sequence shown here is derived from an EMBL/GenBank/DDBJ whole genome shotgun (WGS) entry which is preliminary data.</text>
</comment>
<evidence type="ECO:0000256" key="4">
    <source>
        <dbReference type="ARBA" id="ARBA00022989"/>
    </source>
</evidence>
<feature type="transmembrane region" description="Helical" evidence="6">
    <location>
        <begin position="209"/>
        <end position="226"/>
    </location>
</feature>
<evidence type="ECO:0000313" key="7">
    <source>
        <dbReference type="EMBL" id="MEQ2472895.1"/>
    </source>
</evidence>
<dbReference type="RefSeq" id="WP_349164724.1">
    <property type="nucleotide sequence ID" value="NZ_JBBMFE010000009.1"/>
</dbReference>
<evidence type="ECO:0000256" key="6">
    <source>
        <dbReference type="SAM" id="Phobius"/>
    </source>
</evidence>
<keyword evidence="8" id="KW-1185">Reference proteome</keyword>
<dbReference type="EMBL" id="JBBMFE010000009">
    <property type="protein sequence ID" value="MEQ2472895.1"/>
    <property type="molecule type" value="Genomic_DNA"/>
</dbReference>
<feature type="transmembrane region" description="Helical" evidence="6">
    <location>
        <begin position="162"/>
        <end position="179"/>
    </location>
</feature>
<keyword evidence="5 6" id="KW-0472">Membrane</keyword>
<dbReference type="InterPro" id="IPR001851">
    <property type="entry name" value="ABC_transp_permease"/>
</dbReference>
<evidence type="ECO:0000256" key="3">
    <source>
        <dbReference type="ARBA" id="ARBA00022692"/>
    </source>
</evidence>
<dbReference type="CDD" id="cd06579">
    <property type="entry name" value="TM_PBP1_transp_AraH_like"/>
    <property type="match status" value="1"/>
</dbReference>
<protein>
    <submittedName>
        <fullName evidence="7">ABC transporter permease</fullName>
    </submittedName>
</protein>
<evidence type="ECO:0000256" key="1">
    <source>
        <dbReference type="ARBA" id="ARBA00004651"/>
    </source>
</evidence>
<evidence type="ECO:0000313" key="8">
    <source>
        <dbReference type="Proteomes" id="UP001438008"/>
    </source>
</evidence>
<reference evidence="7 8" key="1">
    <citation type="submission" date="2024-03" db="EMBL/GenBank/DDBJ databases">
        <title>Human intestinal bacterial collection.</title>
        <authorList>
            <person name="Pauvert C."/>
            <person name="Hitch T.C.A."/>
            <person name="Clavel T."/>
        </authorList>
    </citation>
    <scope>NUCLEOTIDE SEQUENCE [LARGE SCALE GENOMIC DNA]</scope>
    <source>
        <strain evidence="7 8">CLA-AA-H132</strain>
    </source>
</reference>
<accession>A0ABV1FIL1</accession>
<organism evidence="7 8">
    <name type="scientific">Laedolimicola intestinihominis</name>
    <dbReference type="NCBI Taxonomy" id="3133166"/>
    <lineage>
        <taxon>Bacteria</taxon>
        <taxon>Bacillati</taxon>
        <taxon>Bacillota</taxon>
        <taxon>Clostridia</taxon>
        <taxon>Lachnospirales</taxon>
        <taxon>Lachnospiraceae</taxon>
        <taxon>Laedolimicola</taxon>
    </lineage>
</organism>
<dbReference type="Proteomes" id="UP001438008">
    <property type="component" value="Unassembled WGS sequence"/>
</dbReference>
<evidence type="ECO:0000256" key="5">
    <source>
        <dbReference type="ARBA" id="ARBA00023136"/>
    </source>
</evidence>
<keyword evidence="2" id="KW-1003">Cell membrane</keyword>
<feature type="transmembrane region" description="Helical" evidence="6">
    <location>
        <begin position="293"/>
        <end position="312"/>
    </location>
</feature>
<proteinExistence type="predicted"/>
<feature type="transmembrane region" description="Helical" evidence="6">
    <location>
        <begin position="52"/>
        <end position="79"/>
    </location>
</feature>
<sequence length="319" mass="33633">MNKAKSFFSNNIALVGLLIVLLVGVCVQRTFVSPENLTNLLRSASLMGFIGIGMTFVVLCGSIDLSVASVFALSGYLMLNLSQYNIVLAFVVPLLAGAVVGLVNGLLVEKLSIPAFIATLATQMFVRGLVQMFCDQTTYKVASIPFPVLALGRLTFSNIVPLPLILFIIATLIAAYVLNRRFIGRSMYIVGGNLEAANMMGVSVPKTMITAHVICSVLTCIGGMIYTSRVGVASPLAGTGYEMYAIAAVVLGGAKLTGGVGKVSGTFIGTLIMSSFSNIFSMQNVLSAVWSDVVVGSVLLIVIMAQAMVSIYSKGKKKV</sequence>
<dbReference type="Pfam" id="PF02653">
    <property type="entry name" value="BPD_transp_2"/>
    <property type="match status" value="1"/>
</dbReference>
<evidence type="ECO:0000256" key="2">
    <source>
        <dbReference type="ARBA" id="ARBA00022475"/>
    </source>
</evidence>